<dbReference type="AlphaFoldDB" id="G0M9Q1"/>
<organism evidence="2">
    <name type="scientific">Caenorhabditis brenneri</name>
    <name type="common">Nematode worm</name>
    <dbReference type="NCBI Taxonomy" id="135651"/>
    <lineage>
        <taxon>Eukaryota</taxon>
        <taxon>Metazoa</taxon>
        <taxon>Ecdysozoa</taxon>
        <taxon>Nematoda</taxon>
        <taxon>Chromadorea</taxon>
        <taxon>Rhabditida</taxon>
        <taxon>Rhabditina</taxon>
        <taxon>Rhabditomorpha</taxon>
        <taxon>Rhabditoidea</taxon>
        <taxon>Rhabditidae</taxon>
        <taxon>Peloderinae</taxon>
        <taxon>Caenorhabditis</taxon>
    </lineage>
</organism>
<evidence type="ECO:0000313" key="1">
    <source>
        <dbReference type="EMBL" id="EGT31201.1"/>
    </source>
</evidence>
<dbReference type="EMBL" id="GL379787">
    <property type="protein sequence ID" value="EGT31201.1"/>
    <property type="molecule type" value="Genomic_DNA"/>
</dbReference>
<proteinExistence type="predicted"/>
<dbReference type="HOGENOM" id="CLU_167064_0_0_1"/>
<dbReference type="OrthoDB" id="5901286at2759"/>
<accession>G0M9Q1</accession>
<evidence type="ECO:0000313" key="2">
    <source>
        <dbReference type="Proteomes" id="UP000008068"/>
    </source>
</evidence>
<reference evidence="2" key="1">
    <citation type="submission" date="2011-07" db="EMBL/GenBank/DDBJ databases">
        <authorList>
            <consortium name="Caenorhabditis brenneri Sequencing and Analysis Consortium"/>
            <person name="Wilson R.K."/>
        </authorList>
    </citation>
    <scope>NUCLEOTIDE SEQUENCE [LARGE SCALE GENOMIC DNA]</scope>
    <source>
        <strain evidence="2">PB2801</strain>
    </source>
</reference>
<sequence length="120" mass="13857">MERCVETEPGHVAVVKTTEAEVGCTYKNQFHKYLSTWEDLEMGAVLKCEQFNKITKYSCLSNGIESYPIFQIEHKLSNGCTFICHEQKNIFKCPDRLPFFEVIKRATTRIPTTLRAELGF</sequence>
<keyword evidence="2" id="KW-1185">Reference proteome</keyword>
<dbReference type="Proteomes" id="UP000008068">
    <property type="component" value="Unassembled WGS sequence"/>
</dbReference>
<protein>
    <submittedName>
        <fullName evidence="1">Uncharacterized protein</fullName>
    </submittedName>
</protein>
<name>G0M9Q1_CAEBE</name>
<gene>
    <name evidence="1" type="ORF">CAEBREN_20368</name>
</gene>
<dbReference type="InParanoid" id="G0M9Q1"/>